<dbReference type="NCBIfam" id="TIGR01488">
    <property type="entry name" value="HAD-SF-IB"/>
    <property type="match status" value="1"/>
</dbReference>
<keyword evidence="5" id="KW-1185">Reference proteome</keyword>
<dbReference type="GO" id="GO:0016787">
    <property type="term" value="F:hydrolase activity"/>
    <property type="evidence" value="ECO:0007669"/>
    <property type="project" value="UniProtKB-KW"/>
</dbReference>
<protein>
    <submittedName>
        <fullName evidence="4">Haloacid dehalogenase</fullName>
    </submittedName>
</protein>
<keyword evidence="3" id="KW-0460">Magnesium</keyword>
<dbReference type="EMBL" id="AP028679">
    <property type="protein sequence ID" value="BEQ14482.1"/>
    <property type="molecule type" value="Genomic_DNA"/>
</dbReference>
<dbReference type="AlphaFoldDB" id="A0AAU9ED64"/>
<evidence type="ECO:0000256" key="2">
    <source>
        <dbReference type="ARBA" id="ARBA00022801"/>
    </source>
</evidence>
<keyword evidence="1" id="KW-0479">Metal-binding</keyword>
<accession>A0AAU9ED64</accession>
<evidence type="ECO:0000313" key="4">
    <source>
        <dbReference type="EMBL" id="BEQ14482.1"/>
    </source>
</evidence>
<dbReference type="PANTHER" id="PTHR43344:SF13">
    <property type="entry name" value="PHOSPHATASE RV3661-RELATED"/>
    <property type="match status" value="1"/>
</dbReference>
<organism evidence="4 5">
    <name type="scientific">Desulfoferula mesophila</name>
    <dbReference type="NCBI Taxonomy" id="3058419"/>
    <lineage>
        <taxon>Bacteria</taxon>
        <taxon>Pseudomonadati</taxon>
        <taxon>Thermodesulfobacteriota</taxon>
        <taxon>Desulfarculia</taxon>
        <taxon>Desulfarculales</taxon>
        <taxon>Desulfarculaceae</taxon>
        <taxon>Desulfoferula</taxon>
    </lineage>
</organism>
<dbReference type="InterPro" id="IPR023214">
    <property type="entry name" value="HAD_sf"/>
</dbReference>
<dbReference type="Pfam" id="PF12710">
    <property type="entry name" value="HAD"/>
    <property type="match status" value="1"/>
</dbReference>
<dbReference type="CDD" id="cd02612">
    <property type="entry name" value="HAD_PGPPase"/>
    <property type="match status" value="1"/>
</dbReference>
<evidence type="ECO:0000313" key="5">
    <source>
        <dbReference type="Proteomes" id="UP001366166"/>
    </source>
</evidence>
<name>A0AAU9ED64_9BACT</name>
<reference evidence="5" key="1">
    <citation type="journal article" date="2023" name="Arch. Microbiol.">
        <title>Desulfoferula mesophilus gen. nov. sp. nov., a mesophilic sulfate-reducing bacterium isolated from a brackish lake sediment.</title>
        <authorList>
            <person name="Watanabe T."/>
            <person name="Yabe T."/>
            <person name="Tsuji J.M."/>
            <person name="Fukui M."/>
        </authorList>
    </citation>
    <scope>NUCLEOTIDE SEQUENCE [LARGE SCALE GENOMIC DNA]</scope>
    <source>
        <strain evidence="5">12FAK</strain>
    </source>
</reference>
<dbReference type="NCBIfam" id="TIGR01490">
    <property type="entry name" value="HAD-SF-IB-hyp1"/>
    <property type="match status" value="1"/>
</dbReference>
<dbReference type="Proteomes" id="UP001366166">
    <property type="component" value="Chromosome"/>
</dbReference>
<dbReference type="PANTHER" id="PTHR43344">
    <property type="entry name" value="PHOSPHOSERINE PHOSPHATASE"/>
    <property type="match status" value="1"/>
</dbReference>
<proteinExistence type="predicted"/>
<dbReference type="InterPro" id="IPR036412">
    <property type="entry name" value="HAD-like_sf"/>
</dbReference>
<evidence type="ECO:0000256" key="3">
    <source>
        <dbReference type="ARBA" id="ARBA00022842"/>
    </source>
</evidence>
<dbReference type="GO" id="GO:0046872">
    <property type="term" value="F:metal ion binding"/>
    <property type="evidence" value="ECO:0007669"/>
    <property type="project" value="UniProtKB-KW"/>
</dbReference>
<dbReference type="SUPFAM" id="SSF56784">
    <property type="entry name" value="HAD-like"/>
    <property type="match status" value="1"/>
</dbReference>
<keyword evidence="2" id="KW-0378">Hydrolase</keyword>
<dbReference type="InterPro" id="IPR050582">
    <property type="entry name" value="HAD-like_SerB"/>
</dbReference>
<dbReference type="KEGG" id="dmp:FAK_15480"/>
<dbReference type="Gene3D" id="1.20.1440.100">
    <property type="entry name" value="SG protein - dephosphorylation function"/>
    <property type="match status" value="1"/>
</dbReference>
<gene>
    <name evidence="4" type="ORF">FAK_15480</name>
</gene>
<evidence type="ECO:0000256" key="1">
    <source>
        <dbReference type="ARBA" id="ARBA00022723"/>
    </source>
</evidence>
<dbReference type="InterPro" id="IPR006385">
    <property type="entry name" value="HAD_hydro_SerB1"/>
</dbReference>
<dbReference type="Gene3D" id="3.40.50.1000">
    <property type="entry name" value="HAD superfamily/HAD-like"/>
    <property type="match status" value="1"/>
</dbReference>
<sequence>MSGQAAAIFDVDRTLVVPSSMEKVFVPFLIRRGYLRAPDLARYVLLYLTRGLGGDSSAAQNKAHLQGKDPDELARLAAECFQTKIRPRISSEGRRRMDDHRRKGHLVVLLTGSLEPLAAQIQRELGADMALAARLEVKDGALSGELEGLRPYGPEKARLVRELARTHGINLAESYAYGDHHSDYQLLDAVGHPHAVNPDFQLRRRAAQRGWPILHF</sequence>
<dbReference type="RefSeq" id="WP_338606187.1">
    <property type="nucleotide sequence ID" value="NZ_AP028679.1"/>
</dbReference>